<evidence type="ECO:0000313" key="4">
    <source>
        <dbReference type="Proteomes" id="UP001558652"/>
    </source>
</evidence>
<dbReference type="AlphaFoldDB" id="A0ABD0YUY2"/>
<dbReference type="InterPro" id="IPR055471">
    <property type="entry name" value="DUF7043"/>
</dbReference>
<evidence type="ECO:0000313" key="3">
    <source>
        <dbReference type="EMBL" id="KAL1139757.1"/>
    </source>
</evidence>
<dbReference type="InterPro" id="IPR055470">
    <property type="entry name" value="DUF7042"/>
</dbReference>
<gene>
    <name evidence="3" type="ORF">AAG570_006734</name>
</gene>
<protein>
    <submittedName>
        <fullName evidence="3">Uncharacterized protein</fullName>
    </submittedName>
</protein>
<proteinExistence type="predicted"/>
<reference evidence="3 4" key="1">
    <citation type="submission" date="2024-07" db="EMBL/GenBank/DDBJ databases">
        <title>Chromosome-level genome assembly of the water stick insect Ranatra chinensis (Heteroptera: Nepidae).</title>
        <authorList>
            <person name="Liu X."/>
        </authorList>
    </citation>
    <scope>NUCLEOTIDE SEQUENCE [LARGE SCALE GENOMIC DNA]</scope>
    <source>
        <strain evidence="3">Cailab_2021Rc</strain>
        <tissue evidence="3">Muscle</tissue>
    </source>
</reference>
<feature type="domain" description="DUF7042" evidence="1">
    <location>
        <begin position="29"/>
        <end position="154"/>
    </location>
</feature>
<dbReference type="Pfam" id="PF23070">
    <property type="entry name" value="DUF7043"/>
    <property type="match status" value="1"/>
</dbReference>
<keyword evidence="4" id="KW-1185">Reference proteome</keyword>
<dbReference type="PANTHER" id="PTHR22255:SF9">
    <property type="entry name" value="LP06548P"/>
    <property type="match status" value="1"/>
</dbReference>
<organism evidence="3 4">
    <name type="scientific">Ranatra chinensis</name>
    <dbReference type="NCBI Taxonomy" id="642074"/>
    <lineage>
        <taxon>Eukaryota</taxon>
        <taxon>Metazoa</taxon>
        <taxon>Ecdysozoa</taxon>
        <taxon>Arthropoda</taxon>
        <taxon>Hexapoda</taxon>
        <taxon>Insecta</taxon>
        <taxon>Pterygota</taxon>
        <taxon>Neoptera</taxon>
        <taxon>Paraneoptera</taxon>
        <taxon>Hemiptera</taxon>
        <taxon>Heteroptera</taxon>
        <taxon>Panheteroptera</taxon>
        <taxon>Nepomorpha</taxon>
        <taxon>Nepidae</taxon>
        <taxon>Ranatrinae</taxon>
        <taxon>Ranatra</taxon>
    </lineage>
</organism>
<dbReference type="Proteomes" id="UP001558652">
    <property type="component" value="Unassembled WGS sequence"/>
</dbReference>
<sequence>MPENSLDELCNLIIGDALLLSMFRVEATPVVCPFKSPPFSVIYSRGYGDCKQPPSRADSCTDDTRLVLRYQACPDVSGSEASVEELECLATWRDSSINYLVGRLHHKMATTDEEMYRCFVYEKHDQRYLVAQSGEATCSGMTSALEGSRVIRLTRVETQHTRCKFPSWVTQHYHWHSLDFRHNYHFSHRNASLRISSGTNEVETKLVCHTVVSENSHLAKLVVHVVSGCDGGYKCMTILKRDAHVIQMYHSTLVAHFIRM</sequence>
<evidence type="ECO:0000259" key="2">
    <source>
        <dbReference type="Pfam" id="PF23070"/>
    </source>
</evidence>
<dbReference type="Pfam" id="PF23069">
    <property type="entry name" value="DUF7042"/>
    <property type="match status" value="1"/>
</dbReference>
<dbReference type="EMBL" id="JBFDAA010000002">
    <property type="protein sequence ID" value="KAL1139757.1"/>
    <property type="molecule type" value="Genomic_DNA"/>
</dbReference>
<dbReference type="PANTHER" id="PTHR22255">
    <property type="entry name" value="LP06548P"/>
    <property type="match status" value="1"/>
</dbReference>
<name>A0ABD0YUY2_9HEMI</name>
<accession>A0ABD0YUY2</accession>
<evidence type="ECO:0000259" key="1">
    <source>
        <dbReference type="Pfam" id="PF23069"/>
    </source>
</evidence>
<comment type="caution">
    <text evidence="3">The sequence shown here is derived from an EMBL/GenBank/DDBJ whole genome shotgun (WGS) entry which is preliminary data.</text>
</comment>
<feature type="domain" description="DUF7043" evidence="2">
    <location>
        <begin position="160"/>
        <end position="251"/>
    </location>
</feature>